<dbReference type="EMBL" id="JANRMS010000040">
    <property type="protein sequence ID" value="KAJ3548739.1"/>
    <property type="molecule type" value="Genomic_DNA"/>
</dbReference>
<accession>A0ACC1SYA5</accession>
<dbReference type="Proteomes" id="UP001148629">
    <property type="component" value="Unassembled WGS sequence"/>
</dbReference>
<gene>
    <name evidence="1" type="ORF">NM208_g858</name>
</gene>
<protein>
    <submittedName>
        <fullName evidence="1">Uncharacterized protein</fullName>
    </submittedName>
</protein>
<evidence type="ECO:0000313" key="1">
    <source>
        <dbReference type="EMBL" id="KAJ3548739.1"/>
    </source>
</evidence>
<organism evidence="1 2">
    <name type="scientific">Fusarium decemcellulare</name>
    <dbReference type="NCBI Taxonomy" id="57161"/>
    <lineage>
        <taxon>Eukaryota</taxon>
        <taxon>Fungi</taxon>
        <taxon>Dikarya</taxon>
        <taxon>Ascomycota</taxon>
        <taxon>Pezizomycotina</taxon>
        <taxon>Sordariomycetes</taxon>
        <taxon>Hypocreomycetidae</taxon>
        <taxon>Hypocreales</taxon>
        <taxon>Nectriaceae</taxon>
        <taxon>Fusarium</taxon>
        <taxon>Fusarium decemcellulare species complex</taxon>
    </lineage>
</organism>
<reference evidence="1" key="1">
    <citation type="submission" date="2022-08" db="EMBL/GenBank/DDBJ databases">
        <title>Genome Sequence of Fusarium decemcellulare.</title>
        <authorList>
            <person name="Buettner E."/>
        </authorList>
    </citation>
    <scope>NUCLEOTIDE SEQUENCE</scope>
    <source>
        <strain evidence="1">Babe19</strain>
    </source>
</reference>
<proteinExistence type="predicted"/>
<sequence length="558" mass="62782">MRSTTEPYATFVEHQSGNQDLATMNYLAEISPRAVTITSAALGILFLLFSITKFVLQTRRPPGFPPGPPTKLGLGNVHQVPLKKPYLKFQEWHKTYGDIIGLKMGPKNFVVLSSPALLHEAFVKRGVKYGGRPTASVAIQNILSQGTHRLHIIFMPYDRALNKWRGAVRHLLTPDAVVRQADIMSSVGDKLVYNLLHKSAGWVSCIQRWALEMPLLAIAGRRLEDYGPGFAEWYLDNQHDWLDFLEPSSTPPVELFPWLIYLPSFLATWKVRAAKIRKGVREIYFKTLDATKKKVADGADRSDSLYTHLLRQREQPGKQEAFTDDQLAFMGGGLLDAALDTTLSGFETLLMCLVTHEDAMKRAREEVDQVCGENMPRCEDMKNLPFLTACLMETLRWRGPANIALPHLLTEDDVLGGYAIPKGTTILANIHSVHLREEDYDRPTEFIPDRFLANGSGSTEDPGRKLLYSFSLGRRSCPGEDFAKTFIVTTAAKMLWAFDITTQDGRRPDLSWETGFASGLVTSPQGFKPKLMPKTEERSRVVAERFQASEEYLSKWFG</sequence>
<comment type="caution">
    <text evidence="1">The sequence shown here is derived from an EMBL/GenBank/DDBJ whole genome shotgun (WGS) entry which is preliminary data.</text>
</comment>
<name>A0ACC1SYA5_9HYPO</name>
<keyword evidence="2" id="KW-1185">Reference proteome</keyword>
<evidence type="ECO:0000313" key="2">
    <source>
        <dbReference type="Proteomes" id="UP001148629"/>
    </source>
</evidence>